<organism evidence="4 5">
    <name type="scientific">Candidatus Carbonibacillus altaicus</name>
    <dbReference type="NCBI Taxonomy" id="2163959"/>
    <lineage>
        <taxon>Bacteria</taxon>
        <taxon>Bacillati</taxon>
        <taxon>Bacillota</taxon>
        <taxon>Bacilli</taxon>
        <taxon>Bacillales</taxon>
        <taxon>Candidatus Carbonibacillus</taxon>
    </lineage>
</organism>
<dbReference type="Gene3D" id="1.10.1760.20">
    <property type="match status" value="1"/>
</dbReference>
<dbReference type="PIRSF" id="PIRSF016661">
    <property type="entry name" value="BioY"/>
    <property type="match status" value="1"/>
</dbReference>
<comment type="caution">
    <text evidence="4">The sequence shown here is derived from an EMBL/GenBank/DDBJ whole genome shotgun (WGS) entry which is preliminary data.</text>
</comment>
<dbReference type="PANTHER" id="PTHR34295:SF1">
    <property type="entry name" value="BIOTIN TRANSPORTER BIOY"/>
    <property type="match status" value="1"/>
</dbReference>
<dbReference type="InterPro" id="IPR003784">
    <property type="entry name" value="BioY"/>
</dbReference>
<dbReference type="Proteomes" id="UP000244338">
    <property type="component" value="Unassembled WGS sequence"/>
</dbReference>
<evidence type="ECO:0000256" key="1">
    <source>
        <dbReference type="ARBA" id="ARBA00010692"/>
    </source>
</evidence>
<feature type="transmembrane region" description="Helical" evidence="3">
    <location>
        <begin position="87"/>
        <end position="109"/>
    </location>
</feature>
<dbReference type="GO" id="GO:0005886">
    <property type="term" value="C:plasma membrane"/>
    <property type="evidence" value="ECO:0007669"/>
    <property type="project" value="UniProtKB-SubCell"/>
</dbReference>
<evidence type="ECO:0000256" key="2">
    <source>
        <dbReference type="PIRNR" id="PIRNR016661"/>
    </source>
</evidence>
<dbReference type="PANTHER" id="PTHR34295">
    <property type="entry name" value="BIOTIN TRANSPORTER BIOY"/>
    <property type="match status" value="1"/>
</dbReference>
<keyword evidence="3" id="KW-1133">Transmembrane helix</keyword>
<dbReference type="EMBL" id="PEBX01000026">
    <property type="protein sequence ID" value="PTQ56517.1"/>
    <property type="molecule type" value="Genomic_DNA"/>
</dbReference>
<proteinExistence type="inferred from homology"/>
<comment type="subcellular location">
    <subcellularLocation>
        <location evidence="2">Cell membrane</location>
        <topology evidence="2">Multi-pass membrane protein</topology>
    </subcellularLocation>
</comment>
<comment type="similarity">
    <text evidence="1 2">Belongs to the BioY family.</text>
</comment>
<dbReference type="AlphaFoldDB" id="A0A2R6Y1G6"/>
<reference evidence="5" key="1">
    <citation type="journal article" date="2018" name="Sci. Rep.">
        <title>Lignite coal burning seam in the remote Altai Mountains harbors a hydrogen-driven thermophilic microbial community.</title>
        <authorList>
            <person name="Kadnikov V.V."/>
            <person name="Mardanov A.V."/>
            <person name="Ivasenko D.A."/>
            <person name="Antsiferov D.V."/>
            <person name="Beletsky A.V."/>
            <person name="Karnachuk O.V."/>
            <person name="Ravin N.V."/>
        </authorList>
    </citation>
    <scope>NUCLEOTIDE SEQUENCE [LARGE SCALE GENOMIC DNA]</scope>
</reference>
<evidence type="ECO:0000313" key="5">
    <source>
        <dbReference type="Proteomes" id="UP000244338"/>
    </source>
</evidence>
<gene>
    <name evidence="4" type="ORF">BSOLF_0152</name>
</gene>
<feature type="transmembrane region" description="Helical" evidence="3">
    <location>
        <begin position="157"/>
        <end position="180"/>
    </location>
</feature>
<keyword evidence="2" id="KW-1003">Cell membrane</keyword>
<feature type="transmembrane region" description="Helical" evidence="3">
    <location>
        <begin position="116"/>
        <end position="137"/>
    </location>
</feature>
<accession>A0A2R6Y1G6</accession>
<evidence type="ECO:0000256" key="3">
    <source>
        <dbReference type="SAM" id="Phobius"/>
    </source>
</evidence>
<feature type="transmembrane region" description="Helical" evidence="3">
    <location>
        <begin position="34"/>
        <end position="56"/>
    </location>
</feature>
<protein>
    <recommendedName>
        <fullName evidence="2">Biotin transporter</fullName>
    </recommendedName>
</protein>
<feature type="transmembrane region" description="Helical" evidence="3">
    <location>
        <begin position="7"/>
        <end position="28"/>
    </location>
</feature>
<feature type="transmembrane region" description="Helical" evidence="3">
    <location>
        <begin position="63"/>
        <end position="81"/>
    </location>
</feature>
<keyword evidence="2 3" id="KW-0472">Membrane</keyword>
<keyword evidence="2" id="KW-0813">Transport</keyword>
<sequence>MRYTTREVTYIAMFVALSVLSVYIARIIPAVPILGVSVPLSFMPLISALSGMFLGVRGGVTAMLLYMVMGLIGLPVFAGGSGGPGSVFSPTFGFIIGYSGAAYLAAILYRRRPSPLVASLAALLALLPIYVIGIVYMDVILNGVLNTPATLTGLTLSMVPFLIKDIVVNVLVGGLAATLMRRLPNVDLQSSAPSQHD</sequence>
<name>A0A2R6Y1G6_9BACL</name>
<evidence type="ECO:0000313" key="4">
    <source>
        <dbReference type="EMBL" id="PTQ56517.1"/>
    </source>
</evidence>
<dbReference type="Pfam" id="PF02632">
    <property type="entry name" value="BioY"/>
    <property type="match status" value="1"/>
</dbReference>
<dbReference type="GO" id="GO:0015225">
    <property type="term" value="F:biotin transmembrane transporter activity"/>
    <property type="evidence" value="ECO:0007669"/>
    <property type="project" value="UniProtKB-UniRule"/>
</dbReference>
<keyword evidence="3" id="KW-0812">Transmembrane</keyword>